<dbReference type="InterPro" id="IPR053724">
    <property type="entry name" value="OMP_A26_sf"/>
</dbReference>
<proteinExistence type="predicted"/>
<feature type="domain" description="Protochlamydia outer membrane protein" evidence="1">
    <location>
        <begin position="36"/>
        <end position="310"/>
    </location>
</feature>
<dbReference type="Proteomes" id="UP000220251">
    <property type="component" value="Unassembled WGS sequence"/>
</dbReference>
<keyword evidence="3" id="KW-1185">Reference proteome</keyword>
<gene>
    <name evidence="2" type="ORF">ELAC_2189</name>
</gene>
<dbReference type="RefSeq" id="WP_098039373.1">
    <property type="nucleotide sequence ID" value="NZ_CWGJ01000028.1"/>
</dbReference>
<dbReference type="EMBL" id="CWGJ01000028">
    <property type="protein sequence ID" value="CRX39509.1"/>
    <property type="molecule type" value="Genomic_DNA"/>
</dbReference>
<dbReference type="GO" id="GO:0004190">
    <property type="term" value="F:aspartic-type endopeptidase activity"/>
    <property type="evidence" value="ECO:0007669"/>
    <property type="project" value="InterPro"/>
</dbReference>
<dbReference type="Pfam" id="PF17251">
    <property type="entry name" value="Pom"/>
    <property type="match status" value="1"/>
</dbReference>
<dbReference type="AlphaFoldDB" id="A0A0H5DUA5"/>
<dbReference type="OrthoDB" id="21416at2"/>
<dbReference type="SUPFAM" id="SSF69917">
    <property type="entry name" value="OMPT-like"/>
    <property type="match status" value="1"/>
</dbReference>
<accession>A0A0H5DUA5</accession>
<evidence type="ECO:0000313" key="3">
    <source>
        <dbReference type="Proteomes" id="UP000220251"/>
    </source>
</evidence>
<evidence type="ECO:0000313" key="2">
    <source>
        <dbReference type="EMBL" id="CRX39509.1"/>
    </source>
</evidence>
<dbReference type="Gene3D" id="2.40.128.90">
    <property type="entry name" value="OMPT-like"/>
    <property type="match status" value="1"/>
</dbReference>
<name>A0A0H5DUA5_9BACT</name>
<protein>
    <recommendedName>
        <fullName evidence="1">Protochlamydia outer membrane protein domain-containing protein</fullName>
    </recommendedName>
</protein>
<sequence>MGFGKALLLLTLFFFKVFNPLVAHDVLWVQNPYCDLGGGLREDSLSWSIAGPDGTPNVASLLSWKSIRSAEVSLDGGCALFNRWPVHIMASYGWIYSGKMVDEDFFGEDKSDLFLKSRAKASRGKVFNLSFDAGRTFCLKRGIQFTPLAGYRLSGQNLKQFHGFTEVNLIDPDDVGPIEGLNSGYNARWYGPFVGFKADIPLFGGFLGFGFDYHYPRYSARGKANLRTDILGDYIHRSQGFGKEFFARYQAAFRELCLFELKLKWGKFWTKRGDETETVETADQGRVPVKVDLNRVEWKSKSVSAHLIKKF</sequence>
<evidence type="ECO:0000259" key="1">
    <source>
        <dbReference type="Pfam" id="PF17251"/>
    </source>
</evidence>
<organism evidence="2 3">
    <name type="scientific">Estrella lausannensis</name>
    <dbReference type="NCBI Taxonomy" id="483423"/>
    <lineage>
        <taxon>Bacteria</taxon>
        <taxon>Pseudomonadati</taxon>
        <taxon>Chlamydiota</taxon>
        <taxon>Chlamydiia</taxon>
        <taxon>Parachlamydiales</taxon>
        <taxon>Candidatus Criblamydiaceae</taxon>
        <taxon>Estrella</taxon>
    </lineage>
</organism>
<dbReference type="InterPro" id="IPR035163">
    <property type="entry name" value="Pom"/>
</dbReference>
<dbReference type="InterPro" id="IPR020080">
    <property type="entry name" value="OM_adhesin/peptidase_omptin"/>
</dbReference>
<reference evidence="3" key="1">
    <citation type="submission" date="2015-06" db="EMBL/GenBank/DDBJ databases">
        <authorList>
            <person name="Bertelli C."/>
        </authorList>
    </citation>
    <scope>NUCLEOTIDE SEQUENCE [LARGE SCALE GENOMIC DNA]</scope>
    <source>
        <strain evidence="3">CRIB-30</strain>
    </source>
</reference>